<accession>A0ABQ2CWF0</accession>
<keyword evidence="1" id="KW-1133">Transmembrane helix</keyword>
<dbReference type="InterPro" id="IPR007038">
    <property type="entry name" value="HupE_UreJ"/>
</dbReference>
<protein>
    <recommendedName>
        <fullName evidence="4">Urease accessory protein UreJ</fullName>
    </recommendedName>
</protein>
<feature type="transmembrane region" description="Helical" evidence="1">
    <location>
        <begin position="31"/>
        <end position="52"/>
    </location>
</feature>
<keyword evidence="3" id="KW-1185">Reference proteome</keyword>
<dbReference type="EMBL" id="BMOD01000003">
    <property type="protein sequence ID" value="GGJ27505.1"/>
    <property type="molecule type" value="Genomic_DNA"/>
</dbReference>
<feature type="transmembrane region" description="Helical" evidence="1">
    <location>
        <begin position="82"/>
        <end position="99"/>
    </location>
</feature>
<name>A0ABQ2CWF0_9DEIO</name>
<proteinExistence type="predicted"/>
<evidence type="ECO:0008006" key="4">
    <source>
        <dbReference type="Google" id="ProtNLM"/>
    </source>
</evidence>
<feature type="transmembrane region" description="Helical" evidence="1">
    <location>
        <begin position="111"/>
        <end position="131"/>
    </location>
</feature>
<evidence type="ECO:0000313" key="3">
    <source>
        <dbReference type="Proteomes" id="UP000632222"/>
    </source>
</evidence>
<evidence type="ECO:0000313" key="2">
    <source>
        <dbReference type="EMBL" id="GGJ27505.1"/>
    </source>
</evidence>
<organism evidence="2 3">
    <name type="scientific">Deinococcus roseus</name>
    <dbReference type="NCBI Taxonomy" id="392414"/>
    <lineage>
        <taxon>Bacteria</taxon>
        <taxon>Thermotogati</taxon>
        <taxon>Deinococcota</taxon>
        <taxon>Deinococci</taxon>
        <taxon>Deinococcales</taxon>
        <taxon>Deinococcaceae</taxon>
        <taxon>Deinococcus</taxon>
    </lineage>
</organism>
<gene>
    <name evidence="2" type="ORF">GCM10008938_12040</name>
</gene>
<dbReference type="Proteomes" id="UP000632222">
    <property type="component" value="Unassembled WGS sequence"/>
</dbReference>
<dbReference type="Pfam" id="PF04955">
    <property type="entry name" value="HupE_UreJ"/>
    <property type="match status" value="1"/>
</dbReference>
<evidence type="ECO:0000256" key="1">
    <source>
        <dbReference type="SAM" id="Phobius"/>
    </source>
</evidence>
<reference evidence="3" key="1">
    <citation type="journal article" date="2019" name="Int. J. Syst. Evol. Microbiol.">
        <title>The Global Catalogue of Microorganisms (GCM) 10K type strain sequencing project: providing services to taxonomists for standard genome sequencing and annotation.</title>
        <authorList>
            <consortium name="The Broad Institute Genomics Platform"/>
            <consortium name="The Broad Institute Genome Sequencing Center for Infectious Disease"/>
            <person name="Wu L."/>
            <person name="Ma J."/>
        </authorList>
    </citation>
    <scope>NUCLEOTIDE SEQUENCE [LARGE SCALE GENOMIC DNA]</scope>
    <source>
        <strain evidence="3">JCM 14370</strain>
    </source>
</reference>
<keyword evidence="1" id="KW-0812">Transmembrane</keyword>
<dbReference type="PIRSF" id="PIRSF016919">
    <property type="entry name" value="HupE_UreJ"/>
    <property type="match status" value="1"/>
</dbReference>
<feature type="transmembrane region" description="Helical" evidence="1">
    <location>
        <begin position="6"/>
        <end position="24"/>
    </location>
</feature>
<feature type="transmembrane region" description="Helical" evidence="1">
    <location>
        <begin position="58"/>
        <end position="75"/>
    </location>
</feature>
<sequence>MQGFSHPLTGLDHLLAMVAVGIWATQLKGKAVWAVPATFVLLMLLGGVLGMLGMALPFVETGILASVLLLGLLILLQARFSLMSSMALVGLFAVFHGHAHGAEMPATATGLQYALGFVLATAGLHLSGLAVSLLLKRLLPAQTLRYTGLGVLLGGLSLMFA</sequence>
<comment type="caution">
    <text evidence="2">The sequence shown here is derived from an EMBL/GenBank/DDBJ whole genome shotgun (WGS) entry which is preliminary data.</text>
</comment>
<keyword evidence="1" id="KW-0472">Membrane</keyword>